<organism evidence="2 3">
    <name type="scientific">Primorskyibacter flagellatus</name>
    <dbReference type="NCBI Taxonomy" id="1387277"/>
    <lineage>
        <taxon>Bacteria</taxon>
        <taxon>Pseudomonadati</taxon>
        <taxon>Pseudomonadota</taxon>
        <taxon>Alphaproteobacteria</taxon>
        <taxon>Rhodobacterales</taxon>
        <taxon>Roseobacteraceae</taxon>
        <taxon>Primorskyibacter</taxon>
    </lineage>
</organism>
<dbReference type="AlphaFoldDB" id="A0A917ADZ9"/>
<feature type="chain" id="PRO_5037112153" evidence="1">
    <location>
        <begin position="18"/>
        <end position="116"/>
    </location>
</feature>
<dbReference type="EMBL" id="BMFJ01000002">
    <property type="protein sequence ID" value="GGE45954.1"/>
    <property type="molecule type" value="Genomic_DNA"/>
</dbReference>
<gene>
    <name evidence="2" type="ORF">GCM10011360_36520</name>
</gene>
<dbReference type="Proteomes" id="UP000612855">
    <property type="component" value="Unassembled WGS sequence"/>
</dbReference>
<evidence type="ECO:0000313" key="3">
    <source>
        <dbReference type="Proteomes" id="UP000612855"/>
    </source>
</evidence>
<protein>
    <submittedName>
        <fullName evidence="2">Uncharacterized protein</fullName>
    </submittedName>
</protein>
<evidence type="ECO:0000313" key="2">
    <source>
        <dbReference type="EMBL" id="GGE45954.1"/>
    </source>
</evidence>
<accession>A0A917ADZ9</accession>
<keyword evidence="1" id="KW-0732">Signal</keyword>
<feature type="signal peptide" evidence="1">
    <location>
        <begin position="1"/>
        <end position="17"/>
    </location>
</feature>
<name>A0A917ADZ9_9RHOB</name>
<comment type="caution">
    <text evidence="2">The sequence shown here is derived from an EMBL/GenBank/DDBJ whole genome shotgun (WGS) entry which is preliminary data.</text>
</comment>
<sequence length="116" mass="12846">MTRLLLLLGLAPTLALADPPTILDAKAHPSGMGWKISVTLVHGDEGWDHFADGWEVLDMAGNSLGFRELMHPHGHNQPFTRSLSSVMIPDGTRKVRIRARCSDGSWSEKDYILKLD</sequence>
<keyword evidence="3" id="KW-1185">Reference proteome</keyword>
<evidence type="ECO:0000256" key="1">
    <source>
        <dbReference type="SAM" id="SignalP"/>
    </source>
</evidence>
<proteinExistence type="predicted"/>
<reference evidence="3" key="1">
    <citation type="journal article" date="2019" name="Int. J. Syst. Evol. Microbiol.">
        <title>The Global Catalogue of Microorganisms (GCM) 10K type strain sequencing project: providing services to taxonomists for standard genome sequencing and annotation.</title>
        <authorList>
            <consortium name="The Broad Institute Genomics Platform"/>
            <consortium name="The Broad Institute Genome Sequencing Center for Infectious Disease"/>
            <person name="Wu L."/>
            <person name="Ma J."/>
        </authorList>
    </citation>
    <scope>NUCLEOTIDE SEQUENCE [LARGE SCALE GENOMIC DNA]</scope>
    <source>
        <strain evidence="3">CGMCC 1.12664</strain>
    </source>
</reference>
<dbReference type="RefSeq" id="WP_188479249.1">
    <property type="nucleotide sequence ID" value="NZ_BMFJ01000002.1"/>
</dbReference>